<dbReference type="EMBL" id="JACEFO010001730">
    <property type="protein sequence ID" value="KAF8715790.1"/>
    <property type="molecule type" value="Genomic_DNA"/>
</dbReference>
<sequence>MALDIDSEPSTPTQSSYFSSCMASPAWLPPGVRRSPARFQLLARGDDATRGGRRAWRGLLRRLVRESKSICSNACRPPAFVARHCLWREGKNIFVSVQFMHRRSPATPCVQRGSALRSYAHWRLENVRPTGWASGPRLWCSVYFAFNGHPNASNETVPA</sequence>
<protein>
    <submittedName>
        <fullName evidence="1">Uncharacterized protein</fullName>
    </submittedName>
</protein>
<comment type="caution">
    <text evidence="1">The sequence shown here is derived from an EMBL/GenBank/DDBJ whole genome shotgun (WGS) entry which is preliminary data.</text>
</comment>
<dbReference type="AlphaFoldDB" id="A0A835BYQ2"/>
<name>A0A835BYQ2_9POAL</name>
<organism evidence="1 2">
    <name type="scientific">Digitaria exilis</name>
    <dbReference type="NCBI Taxonomy" id="1010633"/>
    <lineage>
        <taxon>Eukaryota</taxon>
        <taxon>Viridiplantae</taxon>
        <taxon>Streptophyta</taxon>
        <taxon>Embryophyta</taxon>
        <taxon>Tracheophyta</taxon>
        <taxon>Spermatophyta</taxon>
        <taxon>Magnoliopsida</taxon>
        <taxon>Liliopsida</taxon>
        <taxon>Poales</taxon>
        <taxon>Poaceae</taxon>
        <taxon>PACMAD clade</taxon>
        <taxon>Panicoideae</taxon>
        <taxon>Panicodae</taxon>
        <taxon>Paniceae</taxon>
        <taxon>Anthephorinae</taxon>
        <taxon>Digitaria</taxon>
    </lineage>
</organism>
<accession>A0A835BYQ2</accession>
<reference evidence="1" key="1">
    <citation type="submission" date="2020-07" db="EMBL/GenBank/DDBJ databases">
        <title>Genome sequence and genetic diversity analysis of an under-domesticated orphan crop, white fonio (Digitaria exilis).</title>
        <authorList>
            <person name="Bennetzen J.L."/>
            <person name="Chen S."/>
            <person name="Ma X."/>
            <person name="Wang X."/>
            <person name="Yssel A.E.J."/>
            <person name="Chaluvadi S.R."/>
            <person name="Johnson M."/>
            <person name="Gangashetty P."/>
            <person name="Hamidou F."/>
            <person name="Sanogo M.D."/>
            <person name="Zwaenepoel A."/>
            <person name="Wallace J."/>
            <person name="Van De Peer Y."/>
            <person name="Van Deynze A."/>
        </authorList>
    </citation>
    <scope>NUCLEOTIDE SEQUENCE</scope>
    <source>
        <tissue evidence="1">Leaves</tissue>
    </source>
</reference>
<evidence type="ECO:0000313" key="1">
    <source>
        <dbReference type="EMBL" id="KAF8715790.1"/>
    </source>
</evidence>
<keyword evidence="2" id="KW-1185">Reference proteome</keyword>
<gene>
    <name evidence="1" type="ORF">HU200_026742</name>
</gene>
<proteinExistence type="predicted"/>
<evidence type="ECO:0000313" key="2">
    <source>
        <dbReference type="Proteomes" id="UP000636709"/>
    </source>
</evidence>
<dbReference type="OrthoDB" id="692779at2759"/>
<dbReference type="Proteomes" id="UP000636709">
    <property type="component" value="Unassembled WGS sequence"/>
</dbReference>